<dbReference type="EMBL" id="JAGGLT010000003">
    <property type="protein sequence ID" value="MBP2070944.1"/>
    <property type="molecule type" value="Genomic_DNA"/>
</dbReference>
<dbReference type="InterPro" id="IPR036634">
    <property type="entry name" value="PRD_sf"/>
</dbReference>
<dbReference type="PROSITE" id="PS51094">
    <property type="entry name" value="PTS_EIIA_TYPE_2"/>
    <property type="match status" value="1"/>
</dbReference>
<dbReference type="Pfam" id="PF05043">
    <property type="entry name" value="Mga"/>
    <property type="match status" value="1"/>
</dbReference>
<dbReference type="InterPro" id="IPR016152">
    <property type="entry name" value="PTrfase/Anion_transptr"/>
</dbReference>
<name>A0ABS4NBA0_9THEO</name>
<organism evidence="7 8">
    <name type="scientific">Thermoanaerobacterium butyriciformans</name>
    <dbReference type="NCBI Taxonomy" id="1702242"/>
    <lineage>
        <taxon>Bacteria</taxon>
        <taxon>Bacillati</taxon>
        <taxon>Bacillota</taxon>
        <taxon>Clostridia</taxon>
        <taxon>Thermoanaerobacterales</taxon>
        <taxon>Thermoanaerobacteraceae</taxon>
        <taxon>Thermoanaerobacterium</taxon>
    </lineage>
</organism>
<dbReference type="Proteomes" id="UP001166402">
    <property type="component" value="Unassembled WGS sequence"/>
</dbReference>
<dbReference type="PROSITE" id="PS51372">
    <property type="entry name" value="PRD_2"/>
    <property type="match status" value="2"/>
</dbReference>
<dbReference type="RefSeq" id="WP_209452911.1">
    <property type="nucleotide sequence ID" value="NZ_JAGGLT010000003.1"/>
</dbReference>
<dbReference type="Pfam" id="PF00359">
    <property type="entry name" value="PTS_EIIA_2"/>
    <property type="match status" value="1"/>
</dbReference>
<sequence>MQEKELKILNYLKDQTSCVTASSIADDLGFSIRSVKTYISNINTNYPNLIFSSRKGYFIQDKERLANILNNFTNNDIPQSSKSRQAYILKLLLLQQQTKNLDELADELCISPVTLMNEISKIKAELKNFDLVFKTKNNCVYIEGLEKNKKKMISHLIYNEIKENFISLDLLQTYFQNLDLKVIKEVVTERLLANHYFINDFSLINFILHLAITMQRSLENLTTPEVLDSLNNVHITETVSKLLREICDDLKKYFPVHFTDNEFYNLALILTTSIVNENITQLEYPQLNDIIGPKICNLMELIQNKMKDSLYINLNNPDFMIRFSLHLYNMLVRLENNINLRNPQLLTIKNTYPYIYDVSVFIANIITEETDYVISEDEIAYIALHIGVLIEEQKALRNKVKVIVLCPRYYSTHLKLVKKIHAIFENDVILSGVITTPDELKNFSDYDLVISTIHVNICLTVPMIVISNYFDNKDISIIANEIEKIKKARLRTILEKKLKFIFKRELFFYNPGFSNKEDAINYLSNALNKFGYVDSSFQERIYERERISPSAYLNIAIPHPLEMSAFSTAIAVSIHPTPINWNQNKVNVVFMLAINEEDRILFRDIFDFVTEIISNKKYFQTLLKTKTYEDFINLLITSV</sequence>
<gene>
    <name evidence="7" type="ORF">J2Z80_000444</name>
</gene>
<dbReference type="CDD" id="cd00211">
    <property type="entry name" value="PTS_IIA_fru"/>
    <property type="match status" value="1"/>
</dbReference>
<dbReference type="Pfam" id="PF00874">
    <property type="entry name" value="PRD"/>
    <property type="match status" value="2"/>
</dbReference>
<dbReference type="Gene3D" id="1.10.10.10">
    <property type="entry name" value="Winged helix-like DNA-binding domain superfamily/Winged helix DNA-binding domain"/>
    <property type="match status" value="1"/>
</dbReference>
<keyword evidence="3" id="KW-0010">Activator</keyword>
<dbReference type="PANTHER" id="PTHR30185">
    <property type="entry name" value="CRYPTIC BETA-GLUCOSIDE BGL OPERON ANTITERMINATOR"/>
    <property type="match status" value="1"/>
</dbReference>
<dbReference type="InterPro" id="IPR036388">
    <property type="entry name" value="WH-like_DNA-bd_sf"/>
</dbReference>
<comment type="caution">
    <text evidence="7">The sequence shown here is derived from an EMBL/GenBank/DDBJ whole genome shotgun (WGS) entry which is preliminary data.</text>
</comment>
<dbReference type="InterPro" id="IPR007737">
    <property type="entry name" value="Mga_HTH"/>
</dbReference>
<evidence type="ECO:0000259" key="5">
    <source>
        <dbReference type="PROSITE" id="PS51094"/>
    </source>
</evidence>
<dbReference type="PANTHER" id="PTHR30185:SF12">
    <property type="entry name" value="TRANSCRIPTIONAL REGULATOR MANR"/>
    <property type="match status" value="1"/>
</dbReference>
<proteinExistence type="predicted"/>
<evidence type="ECO:0000256" key="4">
    <source>
        <dbReference type="ARBA" id="ARBA00023163"/>
    </source>
</evidence>
<keyword evidence="4" id="KW-0804">Transcription</keyword>
<accession>A0ABS4NBA0</accession>
<evidence type="ECO:0000256" key="3">
    <source>
        <dbReference type="ARBA" id="ARBA00023159"/>
    </source>
</evidence>
<evidence type="ECO:0000256" key="1">
    <source>
        <dbReference type="ARBA" id="ARBA00022737"/>
    </source>
</evidence>
<dbReference type="InterPro" id="IPR011608">
    <property type="entry name" value="PRD"/>
</dbReference>
<dbReference type="InterPro" id="IPR002178">
    <property type="entry name" value="PTS_EIIA_type-2_dom"/>
</dbReference>
<dbReference type="Gene3D" id="3.40.930.10">
    <property type="entry name" value="Mannitol-specific EII, Chain A"/>
    <property type="match status" value="1"/>
</dbReference>
<feature type="domain" description="PRD" evidence="6">
    <location>
        <begin position="290"/>
        <end position="396"/>
    </location>
</feature>
<evidence type="ECO:0000259" key="6">
    <source>
        <dbReference type="PROSITE" id="PS51372"/>
    </source>
</evidence>
<feature type="domain" description="PRD" evidence="6">
    <location>
        <begin position="174"/>
        <end position="280"/>
    </location>
</feature>
<keyword evidence="8" id="KW-1185">Reference proteome</keyword>
<evidence type="ECO:0000313" key="8">
    <source>
        <dbReference type="Proteomes" id="UP001166402"/>
    </source>
</evidence>
<keyword evidence="2" id="KW-0805">Transcription regulation</keyword>
<reference evidence="7" key="1">
    <citation type="submission" date="2021-03" db="EMBL/GenBank/DDBJ databases">
        <title>Genomic Encyclopedia of Type Strains, Phase IV (KMG-IV): sequencing the most valuable type-strain genomes for metagenomic binning, comparative biology and taxonomic classification.</title>
        <authorList>
            <person name="Goeker M."/>
        </authorList>
    </citation>
    <scope>NUCLEOTIDE SEQUENCE</scope>
    <source>
        <strain evidence="7">DSM 101588</strain>
    </source>
</reference>
<dbReference type="SUPFAM" id="SSF63520">
    <property type="entry name" value="PTS-regulatory domain, PRD"/>
    <property type="match status" value="2"/>
</dbReference>
<dbReference type="Gene3D" id="1.10.1790.10">
    <property type="entry name" value="PRD domain"/>
    <property type="match status" value="2"/>
</dbReference>
<keyword evidence="1" id="KW-0677">Repeat</keyword>
<evidence type="ECO:0000313" key="7">
    <source>
        <dbReference type="EMBL" id="MBP2070944.1"/>
    </source>
</evidence>
<evidence type="ECO:0000256" key="2">
    <source>
        <dbReference type="ARBA" id="ARBA00023015"/>
    </source>
</evidence>
<feature type="domain" description="PTS EIIA type-2" evidence="5">
    <location>
        <begin position="500"/>
        <end position="638"/>
    </location>
</feature>
<protein>
    <submittedName>
        <fullName evidence="7">Lichenan operon transcriptional antiterminator</fullName>
    </submittedName>
</protein>
<dbReference type="InterPro" id="IPR050661">
    <property type="entry name" value="BglG_antiterminators"/>
</dbReference>
<dbReference type="SUPFAM" id="SSF55804">
    <property type="entry name" value="Phoshotransferase/anion transport protein"/>
    <property type="match status" value="1"/>
</dbReference>